<reference evidence="1 2" key="1">
    <citation type="submission" date="2019-07" db="EMBL/GenBank/DDBJ databases">
        <authorList>
            <person name="Zhao L.H."/>
        </authorList>
    </citation>
    <scope>NUCLEOTIDE SEQUENCE [LARGE SCALE GENOMIC DNA]</scope>
    <source>
        <strain evidence="1 2">Co35</strain>
    </source>
</reference>
<evidence type="ECO:0000313" key="2">
    <source>
        <dbReference type="Proteomes" id="UP000316988"/>
    </source>
</evidence>
<dbReference type="Proteomes" id="UP000316988">
    <property type="component" value="Unassembled WGS sequence"/>
</dbReference>
<accession>A0A554S8V4</accession>
<protein>
    <submittedName>
        <fullName evidence="1">Uncharacterized protein</fullName>
    </submittedName>
</protein>
<organism evidence="1 2">
    <name type="scientific">Aeromicrobium piscarium</name>
    <dbReference type="NCBI Taxonomy" id="2590901"/>
    <lineage>
        <taxon>Bacteria</taxon>
        <taxon>Bacillati</taxon>
        <taxon>Actinomycetota</taxon>
        <taxon>Actinomycetes</taxon>
        <taxon>Propionibacteriales</taxon>
        <taxon>Nocardioidaceae</taxon>
        <taxon>Aeromicrobium</taxon>
    </lineage>
</organism>
<proteinExistence type="predicted"/>
<sequence>MGWGWRAKGDLRTKIEASLPDAIEALRDIALNSPDERAQERARESLAKFGIPVQSERKAD</sequence>
<dbReference type="RefSeq" id="WP_143913374.1">
    <property type="nucleotide sequence ID" value="NZ_VLNT01000007.1"/>
</dbReference>
<evidence type="ECO:0000313" key="1">
    <source>
        <dbReference type="EMBL" id="TSD62778.1"/>
    </source>
</evidence>
<comment type="caution">
    <text evidence="1">The sequence shown here is derived from an EMBL/GenBank/DDBJ whole genome shotgun (WGS) entry which is preliminary data.</text>
</comment>
<dbReference type="OrthoDB" id="9855916at2"/>
<keyword evidence="2" id="KW-1185">Reference proteome</keyword>
<dbReference type="EMBL" id="VLNT01000007">
    <property type="protein sequence ID" value="TSD62778.1"/>
    <property type="molecule type" value="Genomic_DNA"/>
</dbReference>
<gene>
    <name evidence="1" type="ORF">FNM00_10405</name>
</gene>
<name>A0A554S8V4_9ACTN</name>
<dbReference type="AlphaFoldDB" id="A0A554S8V4"/>